<dbReference type="WBParaSite" id="BXY_0869500.1">
    <property type="protein sequence ID" value="BXY_0869500.1"/>
    <property type="gene ID" value="BXY_0869500"/>
</dbReference>
<evidence type="ECO:0000313" key="4">
    <source>
        <dbReference type="WBParaSite" id="BXY_0869500.1"/>
    </source>
</evidence>
<evidence type="ECO:0000313" key="3">
    <source>
        <dbReference type="Proteomes" id="UP000659654"/>
    </source>
</evidence>
<protein>
    <submittedName>
        <fullName evidence="1">(pine wood nematode) hypothetical protein</fullName>
    </submittedName>
</protein>
<dbReference type="Proteomes" id="UP000095284">
    <property type="component" value="Unplaced"/>
</dbReference>
<accession>A0A1I7S6Q7</accession>
<dbReference type="Proteomes" id="UP000582659">
    <property type="component" value="Unassembled WGS sequence"/>
</dbReference>
<proteinExistence type="predicted"/>
<evidence type="ECO:0000313" key="2">
    <source>
        <dbReference type="Proteomes" id="UP000095284"/>
    </source>
</evidence>
<dbReference type="EMBL" id="CAJFCV020000005">
    <property type="protein sequence ID" value="CAG9120681.1"/>
    <property type="molecule type" value="Genomic_DNA"/>
</dbReference>
<dbReference type="AlphaFoldDB" id="A0A1I7S6Q7"/>
<dbReference type="EMBL" id="CAJFDI010000005">
    <property type="protein sequence ID" value="CAD5229898.1"/>
    <property type="molecule type" value="Genomic_DNA"/>
</dbReference>
<keyword evidence="3" id="KW-1185">Reference proteome</keyword>
<gene>
    <name evidence="1" type="ORF">BXYJ_LOCUS10717</name>
</gene>
<dbReference type="Proteomes" id="UP000659654">
    <property type="component" value="Unassembled WGS sequence"/>
</dbReference>
<evidence type="ECO:0000313" key="1">
    <source>
        <dbReference type="EMBL" id="CAD5229898.1"/>
    </source>
</evidence>
<reference evidence="4" key="1">
    <citation type="submission" date="2016-11" db="UniProtKB">
        <authorList>
            <consortium name="WormBaseParasite"/>
        </authorList>
    </citation>
    <scope>IDENTIFICATION</scope>
</reference>
<name>A0A1I7S6Q7_BURXY</name>
<reference evidence="1" key="2">
    <citation type="submission" date="2020-09" db="EMBL/GenBank/DDBJ databases">
        <authorList>
            <person name="Kikuchi T."/>
        </authorList>
    </citation>
    <scope>NUCLEOTIDE SEQUENCE</scope>
    <source>
        <strain evidence="1">Ka4C1</strain>
    </source>
</reference>
<organism evidence="2 4">
    <name type="scientific">Bursaphelenchus xylophilus</name>
    <name type="common">Pinewood nematode worm</name>
    <name type="synonym">Aphelenchoides xylophilus</name>
    <dbReference type="NCBI Taxonomy" id="6326"/>
    <lineage>
        <taxon>Eukaryota</taxon>
        <taxon>Metazoa</taxon>
        <taxon>Ecdysozoa</taxon>
        <taxon>Nematoda</taxon>
        <taxon>Chromadorea</taxon>
        <taxon>Rhabditida</taxon>
        <taxon>Tylenchina</taxon>
        <taxon>Tylenchomorpha</taxon>
        <taxon>Aphelenchoidea</taxon>
        <taxon>Aphelenchoididae</taxon>
        <taxon>Bursaphelenchus</taxon>
    </lineage>
</organism>
<sequence length="105" mass="11102">MQLAQLHCAHYFPDRLIAFKKACGRGTTPAPVTTEATTTTTKAGYALPGYAMPYPAPIPAPYALPPPAPIPILPPPAPIPIPPAPIPIPSYTNRPPPPAPYYPRG</sequence>